<sequence length="108" mass="12045">MQKVHFLAHLSRTAASRQLTRDVLARTREAKDLSIRVEPWINRAAAFAIANGYVSSSGKQFQLTELGNKAAAVLQKEGVLAVEFDFLQTVGKLATEQVVEHIMKMEDF</sequence>
<dbReference type="EMBL" id="CP135447">
    <property type="protein sequence ID" value="WRY35985.1"/>
    <property type="molecule type" value="Genomic_DNA"/>
</dbReference>
<reference evidence="1 2" key="1">
    <citation type="submission" date="2023-09" db="EMBL/GenBank/DDBJ databases">
        <title>Thioclava shenzhenensis sp. nov., a multidrug resistant bacteria-antagonizing species isolated from coastal seawater.</title>
        <authorList>
            <person name="Long M."/>
        </authorList>
    </citation>
    <scope>NUCLEOTIDE SEQUENCE [LARGE SCALE GENOMIC DNA]</scope>
    <source>
        <strain evidence="1 2">FTW29</strain>
        <plasmid evidence="1 2">unnamed4</plasmid>
    </source>
</reference>
<name>A0ABZ1E799_9RHOB</name>
<keyword evidence="2" id="KW-1185">Reference proteome</keyword>
<dbReference type="Proteomes" id="UP001623290">
    <property type="component" value="Plasmid unnamed4"/>
</dbReference>
<accession>A0ABZ1E799</accession>
<organism evidence="1 2">
    <name type="scientific">Thioclava litoralis</name>
    <dbReference type="NCBI Taxonomy" id="3076557"/>
    <lineage>
        <taxon>Bacteria</taxon>
        <taxon>Pseudomonadati</taxon>
        <taxon>Pseudomonadota</taxon>
        <taxon>Alphaproteobacteria</taxon>
        <taxon>Rhodobacterales</taxon>
        <taxon>Paracoccaceae</taxon>
        <taxon>Thioclava</taxon>
    </lineage>
</organism>
<evidence type="ECO:0000313" key="1">
    <source>
        <dbReference type="EMBL" id="WRY35985.1"/>
    </source>
</evidence>
<proteinExistence type="predicted"/>
<gene>
    <name evidence="1" type="ORF">RPE78_18520</name>
</gene>
<protein>
    <submittedName>
        <fullName evidence="1">Uncharacterized protein</fullName>
    </submittedName>
</protein>
<keyword evidence="1" id="KW-0614">Plasmid</keyword>
<dbReference type="RefSeq" id="WP_406721742.1">
    <property type="nucleotide sequence ID" value="NZ_CP135447.1"/>
</dbReference>
<evidence type="ECO:0000313" key="2">
    <source>
        <dbReference type="Proteomes" id="UP001623290"/>
    </source>
</evidence>
<geneLocation type="plasmid" evidence="1 2">
    <name>unnamed4</name>
</geneLocation>